<dbReference type="Pfam" id="PF13276">
    <property type="entry name" value="HTH_21"/>
    <property type="match status" value="1"/>
</dbReference>
<organism evidence="2 3">
    <name type="scientific">Roseibium aquae</name>
    <dbReference type="NCBI Taxonomy" id="1323746"/>
    <lineage>
        <taxon>Bacteria</taxon>
        <taxon>Pseudomonadati</taxon>
        <taxon>Pseudomonadota</taxon>
        <taxon>Alphaproteobacteria</taxon>
        <taxon>Hyphomicrobiales</taxon>
        <taxon>Stappiaceae</taxon>
        <taxon>Roseibium</taxon>
    </lineage>
</organism>
<dbReference type="PANTHER" id="PTHR46889:SF4">
    <property type="entry name" value="TRANSPOSASE INSO FOR INSERTION SEQUENCE ELEMENT IS911B-RELATED"/>
    <property type="match status" value="1"/>
</dbReference>
<evidence type="ECO:0000313" key="3">
    <source>
        <dbReference type="Proteomes" id="UP000605148"/>
    </source>
</evidence>
<dbReference type="Proteomes" id="UP000605148">
    <property type="component" value="Unassembled WGS sequence"/>
</dbReference>
<dbReference type="InterPro" id="IPR025948">
    <property type="entry name" value="HTH-like_dom"/>
</dbReference>
<reference evidence="2" key="2">
    <citation type="submission" date="2020-09" db="EMBL/GenBank/DDBJ databases">
        <authorList>
            <person name="Sun Q."/>
            <person name="Zhou Y."/>
        </authorList>
    </citation>
    <scope>NUCLEOTIDE SEQUENCE</scope>
    <source>
        <strain evidence="2">CGMCC 1.12426</strain>
    </source>
</reference>
<keyword evidence="3" id="KW-1185">Reference proteome</keyword>
<proteinExistence type="predicted"/>
<sequence>MRYAFFAAHRPLFSVRTMCQCLRIHPSRFYPWLKNPLSRRAKEDARQTVLISKDWRESGKLYGYRKLRDDLLDQGETCCPNRVARLPKLSGIKAQIGYKRGPSSYGGKPFELLPIRWTVSGVNYAALCLCWSVSVWVK</sequence>
<accession>A0A916TML3</accession>
<protein>
    <recommendedName>
        <fullName evidence="1">HTH-like domain-containing protein</fullName>
    </recommendedName>
</protein>
<comment type="caution">
    <text evidence="2">The sequence shown here is derived from an EMBL/GenBank/DDBJ whole genome shotgun (WGS) entry which is preliminary data.</text>
</comment>
<evidence type="ECO:0000259" key="1">
    <source>
        <dbReference type="Pfam" id="PF13276"/>
    </source>
</evidence>
<dbReference type="EMBL" id="BMFA01000014">
    <property type="protein sequence ID" value="GGB61307.1"/>
    <property type="molecule type" value="Genomic_DNA"/>
</dbReference>
<reference evidence="2" key="1">
    <citation type="journal article" date="2014" name="Int. J. Syst. Evol. Microbiol.">
        <title>Complete genome sequence of Corynebacterium casei LMG S-19264T (=DSM 44701T), isolated from a smear-ripened cheese.</title>
        <authorList>
            <consortium name="US DOE Joint Genome Institute (JGI-PGF)"/>
            <person name="Walter F."/>
            <person name="Albersmeier A."/>
            <person name="Kalinowski J."/>
            <person name="Ruckert C."/>
        </authorList>
    </citation>
    <scope>NUCLEOTIDE SEQUENCE</scope>
    <source>
        <strain evidence="2">CGMCC 1.12426</strain>
    </source>
</reference>
<dbReference type="InterPro" id="IPR050900">
    <property type="entry name" value="Transposase_IS3/IS150/IS904"/>
</dbReference>
<gene>
    <name evidence="2" type="ORF">GCM10011316_36620</name>
</gene>
<name>A0A916TML3_9HYPH</name>
<evidence type="ECO:0000313" key="2">
    <source>
        <dbReference type="EMBL" id="GGB61307.1"/>
    </source>
</evidence>
<dbReference type="PANTHER" id="PTHR46889">
    <property type="entry name" value="TRANSPOSASE INSF FOR INSERTION SEQUENCE IS3B-RELATED"/>
    <property type="match status" value="1"/>
</dbReference>
<dbReference type="AlphaFoldDB" id="A0A916TML3"/>
<feature type="domain" description="HTH-like" evidence="1">
    <location>
        <begin position="46"/>
        <end position="100"/>
    </location>
</feature>